<dbReference type="InterPro" id="IPR003033">
    <property type="entry name" value="SCP2_sterol-bd_dom"/>
</dbReference>
<organism evidence="2 3">
    <name type="scientific">Sulfoacidibacillus ferrooxidans</name>
    <dbReference type="NCBI Taxonomy" id="2005001"/>
    <lineage>
        <taxon>Bacteria</taxon>
        <taxon>Bacillati</taxon>
        <taxon>Bacillota</taxon>
        <taxon>Bacilli</taxon>
        <taxon>Bacillales</taxon>
        <taxon>Alicyclobacillaceae</taxon>
        <taxon>Sulfoacidibacillus</taxon>
    </lineage>
</organism>
<dbReference type="EMBL" id="JALBUF010000003">
    <property type="protein sequence ID" value="MCI0183106.1"/>
    <property type="molecule type" value="Genomic_DNA"/>
</dbReference>
<keyword evidence="3" id="KW-1185">Reference proteome</keyword>
<comment type="caution">
    <text evidence="2">The sequence shown here is derived from an EMBL/GenBank/DDBJ whole genome shotgun (WGS) entry which is preliminary data.</text>
</comment>
<dbReference type="RefSeq" id="WP_241712931.1">
    <property type="nucleotide sequence ID" value="NZ_JALBUF010000003.1"/>
</dbReference>
<protein>
    <recommendedName>
        <fullName evidence="1">SCP2 domain-containing protein</fullName>
    </recommendedName>
</protein>
<sequence>MAEVTAQEIFAGMKENFVQDAAKNIEATVVYVLQGDGGGTWTLRVHNNELSVDEGLQDGANATVTMAAKEFVKIALGQGNPVSAFMTGKIKIQGDPFLVQKFLSMFKKPNNI</sequence>
<dbReference type="PANTHER" id="PTHR10094:SF25">
    <property type="entry name" value="SCP2 STEROL-BINDING DOMAIN-CONTAINING PROTEIN 1"/>
    <property type="match status" value="1"/>
</dbReference>
<dbReference type="AlphaFoldDB" id="A0A9X1V7I2"/>
<name>A0A9X1V7I2_9BACL</name>
<feature type="domain" description="SCP2" evidence="1">
    <location>
        <begin position="16"/>
        <end position="107"/>
    </location>
</feature>
<dbReference type="Proteomes" id="UP001139263">
    <property type="component" value="Unassembled WGS sequence"/>
</dbReference>
<evidence type="ECO:0000313" key="3">
    <source>
        <dbReference type="Proteomes" id="UP001139263"/>
    </source>
</evidence>
<dbReference type="GO" id="GO:0005829">
    <property type="term" value="C:cytosol"/>
    <property type="evidence" value="ECO:0007669"/>
    <property type="project" value="TreeGrafter"/>
</dbReference>
<gene>
    <name evidence="2" type="ORF">MM817_01376</name>
</gene>
<evidence type="ECO:0000259" key="1">
    <source>
        <dbReference type="Pfam" id="PF02036"/>
    </source>
</evidence>
<accession>A0A9X1V7I2</accession>
<proteinExistence type="predicted"/>
<dbReference type="InterPro" id="IPR036527">
    <property type="entry name" value="SCP2_sterol-bd_dom_sf"/>
</dbReference>
<dbReference type="PANTHER" id="PTHR10094">
    <property type="entry name" value="STEROL CARRIER PROTEIN 2 SCP-2 FAMILY PROTEIN"/>
    <property type="match status" value="1"/>
</dbReference>
<dbReference type="SUPFAM" id="SSF55718">
    <property type="entry name" value="SCP-like"/>
    <property type="match status" value="1"/>
</dbReference>
<dbReference type="Pfam" id="PF02036">
    <property type="entry name" value="SCP2"/>
    <property type="match status" value="1"/>
</dbReference>
<reference evidence="2" key="1">
    <citation type="submission" date="2022-03" db="EMBL/GenBank/DDBJ databases">
        <title>Draft Genome Sequence of Firmicute Strain S0AB, a Heterotrophic Iron/Sulfur-Oxidizing Extreme Acidophile.</title>
        <authorList>
            <person name="Vergara E."/>
            <person name="Pakostova E."/>
            <person name="Johnson D.B."/>
            <person name="Holmes D.S."/>
        </authorList>
    </citation>
    <scope>NUCLEOTIDE SEQUENCE</scope>
    <source>
        <strain evidence="2">S0AB</strain>
    </source>
</reference>
<evidence type="ECO:0000313" key="2">
    <source>
        <dbReference type="EMBL" id="MCI0183106.1"/>
    </source>
</evidence>
<dbReference type="Gene3D" id="3.30.1050.10">
    <property type="entry name" value="SCP2 sterol-binding domain"/>
    <property type="match status" value="1"/>
</dbReference>